<dbReference type="GO" id="GO:0006355">
    <property type="term" value="P:regulation of DNA-templated transcription"/>
    <property type="evidence" value="ECO:0007669"/>
    <property type="project" value="InterPro"/>
</dbReference>
<dbReference type="PROSITE" id="PS50110">
    <property type="entry name" value="RESPONSE_REGULATORY"/>
    <property type="match status" value="1"/>
</dbReference>
<dbReference type="InterPro" id="IPR001789">
    <property type="entry name" value="Sig_transdc_resp-reg_receiver"/>
</dbReference>
<dbReference type="Gene3D" id="6.10.250.690">
    <property type="match status" value="1"/>
</dbReference>
<accession>A0AB39UT59</accession>
<keyword evidence="5" id="KW-0805">Transcription regulation</keyword>
<dbReference type="KEGG" id="tcd:AAIA72_10250"/>
<evidence type="ECO:0000259" key="10">
    <source>
        <dbReference type="PROSITE" id="PS50110"/>
    </source>
</evidence>
<evidence type="ECO:0000256" key="8">
    <source>
        <dbReference type="PROSITE-ProRule" id="PRU00169"/>
    </source>
</evidence>
<feature type="modified residue" description="4-aspartylphosphate" evidence="8">
    <location>
        <position position="51"/>
    </location>
</feature>
<feature type="domain" description="Response regulatory" evidence="10">
    <location>
        <begin position="2"/>
        <end position="116"/>
    </location>
</feature>
<evidence type="ECO:0000313" key="12">
    <source>
        <dbReference type="EMBL" id="XDT71187.1"/>
    </source>
</evidence>
<dbReference type="Pfam" id="PF00486">
    <property type="entry name" value="Trans_reg_C"/>
    <property type="match status" value="1"/>
</dbReference>
<protein>
    <submittedName>
        <fullName evidence="12">Response regulator transcription factor</fullName>
    </submittedName>
</protein>
<dbReference type="InterPro" id="IPR001867">
    <property type="entry name" value="OmpR/PhoB-type_DNA-bd"/>
</dbReference>
<keyword evidence="4" id="KW-0902">Two-component regulatory system</keyword>
<feature type="domain" description="OmpR/PhoB-type" evidence="11">
    <location>
        <begin position="124"/>
        <end position="218"/>
    </location>
</feature>
<dbReference type="AlphaFoldDB" id="A0AB39UT59"/>
<evidence type="ECO:0000256" key="1">
    <source>
        <dbReference type="ARBA" id="ARBA00004496"/>
    </source>
</evidence>
<dbReference type="GO" id="GO:0032993">
    <property type="term" value="C:protein-DNA complex"/>
    <property type="evidence" value="ECO:0007669"/>
    <property type="project" value="TreeGrafter"/>
</dbReference>
<dbReference type="GO" id="GO:0000976">
    <property type="term" value="F:transcription cis-regulatory region binding"/>
    <property type="evidence" value="ECO:0007669"/>
    <property type="project" value="TreeGrafter"/>
</dbReference>
<dbReference type="Gene3D" id="3.40.50.2300">
    <property type="match status" value="1"/>
</dbReference>
<dbReference type="EMBL" id="CP154858">
    <property type="protein sequence ID" value="XDT71187.1"/>
    <property type="molecule type" value="Genomic_DNA"/>
</dbReference>
<dbReference type="SUPFAM" id="SSF52172">
    <property type="entry name" value="CheY-like"/>
    <property type="match status" value="1"/>
</dbReference>
<dbReference type="GO" id="GO:0005829">
    <property type="term" value="C:cytosol"/>
    <property type="evidence" value="ECO:0007669"/>
    <property type="project" value="TreeGrafter"/>
</dbReference>
<comment type="subcellular location">
    <subcellularLocation>
        <location evidence="1">Cytoplasm</location>
    </subcellularLocation>
</comment>
<dbReference type="Pfam" id="PF00072">
    <property type="entry name" value="Response_reg"/>
    <property type="match status" value="1"/>
</dbReference>
<dbReference type="FunFam" id="3.40.50.2300:FF:000002">
    <property type="entry name" value="DNA-binding response regulator PhoP"/>
    <property type="match status" value="1"/>
</dbReference>
<organism evidence="12">
    <name type="scientific">Thermohahella caldifontis</name>
    <dbReference type="NCBI Taxonomy" id="3142973"/>
    <lineage>
        <taxon>Bacteria</taxon>
        <taxon>Pseudomonadati</taxon>
        <taxon>Pseudomonadota</taxon>
        <taxon>Gammaproteobacteria</taxon>
        <taxon>Oceanospirillales</taxon>
        <taxon>Hahellaceae</taxon>
        <taxon>Thermohahella</taxon>
    </lineage>
</organism>
<keyword evidence="2" id="KW-0963">Cytoplasm</keyword>
<dbReference type="GO" id="GO:0000156">
    <property type="term" value="F:phosphorelay response regulator activity"/>
    <property type="evidence" value="ECO:0007669"/>
    <property type="project" value="TreeGrafter"/>
</dbReference>
<dbReference type="SMART" id="SM00448">
    <property type="entry name" value="REC"/>
    <property type="match status" value="1"/>
</dbReference>
<reference evidence="12" key="1">
    <citation type="submission" date="2024-05" db="EMBL/GenBank/DDBJ databases">
        <title>Genome sequencing of novel strain.</title>
        <authorList>
            <person name="Ganbat D."/>
            <person name="Ganbat S."/>
            <person name="Lee S.-J."/>
        </authorList>
    </citation>
    <scope>NUCLEOTIDE SEQUENCE</scope>
    <source>
        <strain evidence="12">SMD15-11</strain>
    </source>
</reference>
<sequence length="221" mass="24955">MRILLIEDDTILGEGIKDGLELSGETVDWVRDGEAGLHAALSETFDVIILDLGLPRLDGLTVLKRLRDQRFSTPVLILTARDQTPDRVSGLDAGADDYLVKPFAFEELHARLRALTRRGSGTPTNTFELGPVRVDLASRQVWVDDQPVTLSRREYALLEELIRHRQQVLTKSQLAELVYGWEDDPESNALEVHIHHLRKKLRYPVIRTVRGVGYGIDPAYL</sequence>
<keyword evidence="6 9" id="KW-0238">DNA-binding</keyword>
<dbReference type="PROSITE" id="PS51755">
    <property type="entry name" value="OMPR_PHOB"/>
    <property type="match status" value="1"/>
</dbReference>
<dbReference type="CDD" id="cd17624">
    <property type="entry name" value="REC_OmpR_PmrA-like"/>
    <property type="match status" value="1"/>
</dbReference>
<name>A0AB39UT59_9GAMM</name>
<evidence type="ECO:0000256" key="9">
    <source>
        <dbReference type="PROSITE-ProRule" id="PRU01091"/>
    </source>
</evidence>
<dbReference type="PANTHER" id="PTHR48111:SF35">
    <property type="entry name" value="TRANSCRIPTIONAL REGULATORY PROTEIN QSEB"/>
    <property type="match status" value="1"/>
</dbReference>
<feature type="DNA-binding region" description="OmpR/PhoB-type" evidence="9">
    <location>
        <begin position="124"/>
        <end position="218"/>
    </location>
</feature>
<evidence type="ECO:0000259" key="11">
    <source>
        <dbReference type="PROSITE" id="PS51755"/>
    </source>
</evidence>
<evidence type="ECO:0000256" key="4">
    <source>
        <dbReference type="ARBA" id="ARBA00023012"/>
    </source>
</evidence>
<dbReference type="SMART" id="SM00862">
    <property type="entry name" value="Trans_reg_C"/>
    <property type="match status" value="1"/>
</dbReference>
<proteinExistence type="predicted"/>
<dbReference type="PANTHER" id="PTHR48111">
    <property type="entry name" value="REGULATOR OF RPOS"/>
    <property type="match status" value="1"/>
</dbReference>
<keyword evidence="3 8" id="KW-0597">Phosphoprotein</keyword>
<evidence type="ECO:0000256" key="7">
    <source>
        <dbReference type="ARBA" id="ARBA00023163"/>
    </source>
</evidence>
<evidence type="ECO:0000256" key="3">
    <source>
        <dbReference type="ARBA" id="ARBA00022553"/>
    </source>
</evidence>
<evidence type="ECO:0000256" key="5">
    <source>
        <dbReference type="ARBA" id="ARBA00023015"/>
    </source>
</evidence>
<dbReference type="InterPro" id="IPR039420">
    <property type="entry name" value="WalR-like"/>
</dbReference>
<gene>
    <name evidence="12" type="ORF">AAIA72_10250</name>
</gene>
<evidence type="ECO:0000256" key="2">
    <source>
        <dbReference type="ARBA" id="ARBA00022490"/>
    </source>
</evidence>
<dbReference type="InterPro" id="IPR036388">
    <property type="entry name" value="WH-like_DNA-bd_sf"/>
</dbReference>
<dbReference type="Gene3D" id="1.10.10.10">
    <property type="entry name" value="Winged helix-like DNA-binding domain superfamily/Winged helix DNA-binding domain"/>
    <property type="match status" value="1"/>
</dbReference>
<dbReference type="RefSeq" id="WP_369600225.1">
    <property type="nucleotide sequence ID" value="NZ_CP154858.1"/>
</dbReference>
<dbReference type="CDD" id="cd00383">
    <property type="entry name" value="trans_reg_C"/>
    <property type="match status" value="1"/>
</dbReference>
<dbReference type="InterPro" id="IPR011006">
    <property type="entry name" value="CheY-like_superfamily"/>
</dbReference>
<evidence type="ECO:0000256" key="6">
    <source>
        <dbReference type="ARBA" id="ARBA00023125"/>
    </source>
</evidence>
<keyword evidence="7" id="KW-0804">Transcription</keyword>